<dbReference type="SUPFAM" id="SSF52540">
    <property type="entry name" value="P-loop containing nucleoside triphosphate hydrolases"/>
    <property type="match status" value="1"/>
</dbReference>
<evidence type="ECO:0000256" key="2">
    <source>
        <dbReference type="ARBA" id="ARBA00022821"/>
    </source>
</evidence>
<dbReference type="Gene3D" id="3.40.50.300">
    <property type="entry name" value="P-loop containing nucleotide triphosphate hydrolases"/>
    <property type="match status" value="1"/>
</dbReference>
<feature type="domain" description="NB-ARC" evidence="3">
    <location>
        <begin position="187"/>
        <end position="358"/>
    </location>
</feature>
<dbReference type="InterPro" id="IPR042197">
    <property type="entry name" value="Apaf_helical"/>
</dbReference>
<feature type="domain" description="Disease resistance R13L4/SHOC-2-like LRR" evidence="5">
    <location>
        <begin position="561"/>
        <end position="850"/>
    </location>
</feature>
<dbReference type="AlphaFoldDB" id="A0A7N0TYE8"/>
<dbReference type="InterPro" id="IPR058922">
    <property type="entry name" value="WHD_DRP"/>
</dbReference>
<evidence type="ECO:0000259" key="5">
    <source>
        <dbReference type="Pfam" id="PF23598"/>
    </source>
</evidence>
<dbReference type="OMA" id="HEEYVAY"/>
<dbReference type="GO" id="GO:0043531">
    <property type="term" value="F:ADP binding"/>
    <property type="evidence" value="ECO:0007669"/>
    <property type="project" value="InterPro"/>
</dbReference>
<dbReference type="PRINTS" id="PR00364">
    <property type="entry name" value="DISEASERSIST"/>
</dbReference>
<dbReference type="Pfam" id="PF23559">
    <property type="entry name" value="WHD_DRP"/>
    <property type="match status" value="1"/>
</dbReference>
<dbReference type="PANTHER" id="PTHR36766:SF40">
    <property type="entry name" value="DISEASE RESISTANCE PROTEIN RGA3"/>
    <property type="match status" value="1"/>
</dbReference>
<evidence type="ECO:0000256" key="1">
    <source>
        <dbReference type="ARBA" id="ARBA00022737"/>
    </source>
</evidence>
<dbReference type="InterPro" id="IPR027417">
    <property type="entry name" value="P-loop_NTPase"/>
</dbReference>
<keyword evidence="1" id="KW-0677">Repeat</keyword>
<dbReference type="Pfam" id="PF23598">
    <property type="entry name" value="LRR_14"/>
    <property type="match status" value="1"/>
</dbReference>
<dbReference type="EnsemblPlants" id="Kaladp0048s0222.1.v1.1">
    <property type="protein sequence ID" value="Kaladp0048s0222.1.v1.1.CDS.1"/>
    <property type="gene ID" value="Kaladp0048s0222.v1.1"/>
</dbReference>
<dbReference type="SUPFAM" id="SSF52058">
    <property type="entry name" value="L domain-like"/>
    <property type="match status" value="1"/>
</dbReference>
<evidence type="ECO:0000259" key="4">
    <source>
        <dbReference type="Pfam" id="PF23559"/>
    </source>
</evidence>
<dbReference type="Pfam" id="PF00931">
    <property type="entry name" value="NB-ARC"/>
    <property type="match status" value="1"/>
</dbReference>
<evidence type="ECO:0000259" key="3">
    <source>
        <dbReference type="Pfam" id="PF00931"/>
    </source>
</evidence>
<dbReference type="Gramene" id="Kaladp0048s0222.1.v1.1">
    <property type="protein sequence ID" value="Kaladp0048s0222.1.v1.1.CDS.1"/>
    <property type="gene ID" value="Kaladp0048s0222.v1.1"/>
</dbReference>
<reference evidence="6" key="1">
    <citation type="submission" date="2021-01" db="UniProtKB">
        <authorList>
            <consortium name="EnsemblPlants"/>
        </authorList>
    </citation>
    <scope>IDENTIFICATION</scope>
</reference>
<keyword evidence="2" id="KW-0611">Plant defense</keyword>
<accession>A0A7N0TYE8</accession>
<organism evidence="6 7">
    <name type="scientific">Kalanchoe fedtschenkoi</name>
    <name type="common">Lavender scallops</name>
    <name type="synonym">South American air plant</name>
    <dbReference type="NCBI Taxonomy" id="63787"/>
    <lineage>
        <taxon>Eukaryota</taxon>
        <taxon>Viridiplantae</taxon>
        <taxon>Streptophyta</taxon>
        <taxon>Embryophyta</taxon>
        <taxon>Tracheophyta</taxon>
        <taxon>Spermatophyta</taxon>
        <taxon>Magnoliopsida</taxon>
        <taxon>eudicotyledons</taxon>
        <taxon>Gunneridae</taxon>
        <taxon>Pentapetalae</taxon>
        <taxon>Saxifragales</taxon>
        <taxon>Crassulaceae</taxon>
        <taxon>Kalanchoe</taxon>
    </lineage>
</organism>
<sequence>MAGPEVAFTSAAIKVLFTQGAYDFFFKWKLDDSLLNRLKTMVNSTKTLLTVAEMRQQIQENFIIDEWFKRARFAICDAEDVLDKIFTDVQKEEYRMGDSPGTGLIVKEKLRYKGKDIVRSVHPCKKTREAEMRKLIEKLESIASEVSHLGLDSTAELAAIREARGRPTSSVNDTITIFGRSEDKKNIMKLLESRDGEDDALRVIPIVGLGGVGKTTLANMIFHECRSSTPPLFDVNVWACLSDEFKVVDVIKSILEFITKRKPKLEGLDSLQQQLKKELQDKKFLLILDDNWSEDSKKWDDLRTPFLVGKPGSRIIVTTRSKDVAKIVAGVRDVFHQLNVMSGNESWSLFESVAFPKGSEGESLTLKEIGRAIVKKCNGLPLAIKMIGGLLFKYGNDEMKWKSVLESTVWSSTSQILPSLWLSYYHLPQHIQQCFAYFSLFPKDYEFEMEEMVMLWVAEGFIERTSESEQHEDVARGYFNHLLLNFFIQESPSGSSQFVLHDLVHDLAEYVSRGLCVDWADINLQSRRLCYKQGEDEMSLYKLKVQKLTHLRTFIPSVHWRSGIYLDKKILSDMLSNFKLLRVLSLEAYPISALPASLGDMKLLRYMNLSRTYIECLPLRICLLYNLQFLNLSRCERLKQLPANIVDLVNLRYLNVDGTNLEEMPDGIGRMKSLQMLPKLVLGEDKSKHMKELKDLTSLHGKLQISSLNNITDPEHVVAAQFGRKEYLEELVLDWGRIKERETTLDERVLDAIQAHENLKKITVRCYGGKRLSTWIVGMNPSIIMLQSLCINRCLNLETLPPLGNLPVLRNLTIMDSEHIKSLGGEFCGGSGNPFPVLERLEIEDMKVLETWCSLGGGGQGFPSLKELRIIRCPMLTKMPASDRCGNVLVSLL</sequence>
<dbReference type="PANTHER" id="PTHR36766">
    <property type="entry name" value="PLANT BROAD-SPECTRUM MILDEW RESISTANCE PROTEIN RPW8"/>
    <property type="match status" value="1"/>
</dbReference>
<dbReference type="Proteomes" id="UP000594263">
    <property type="component" value="Unplaced"/>
</dbReference>
<dbReference type="InterPro" id="IPR002182">
    <property type="entry name" value="NB-ARC"/>
</dbReference>
<evidence type="ECO:0000313" key="7">
    <source>
        <dbReference type="Proteomes" id="UP000594263"/>
    </source>
</evidence>
<evidence type="ECO:0000313" key="6">
    <source>
        <dbReference type="EnsemblPlants" id="Kaladp0048s0222.1.v1.1.CDS.1"/>
    </source>
</evidence>
<dbReference type="GO" id="GO:0006952">
    <property type="term" value="P:defense response"/>
    <property type="evidence" value="ECO:0007669"/>
    <property type="project" value="UniProtKB-KW"/>
</dbReference>
<keyword evidence="7" id="KW-1185">Reference proteome</keyword>
<dbReference type="Gene3D" id="1.10.10.10">
    <property type="entry name" value="Winged helix-like DNA-binding domain superfamily/Winged helix DNA-binding domain"/>
    <property type="match status" value="1"/>
</dbReference>
<dbReference type="Gene3D" id="3.80.10.10">
    <property type="entry name" value="Ribonuclease Inhibitor"/>
    <property type="match status" value="1"/>
</dbReference>
<proteinExistence type="predicted"/>
<protein>
    <submittedName>
        <fullName evidence="6">Uncharacterized protein</fullName>
    </submittedName>
</protein>
<name>A0A7N0TYE8_KALFE</name>
<dbReference type="InterPro" id="IPR036388">
    <property type="entry name" value="WH-like_DNA-bd_sf"/>
</dbReference>
<dbReference type="Gene3D" id="1.10.8.430">
    <property type="entry name" value="Helical domain of apoptotic protease-activating factors"/>
    <property type="match status" value="1"/>
</dbReference>
<feature type="domain" description="Disease resistance protein winged helix" evidence="4">
    <location>
        <begin position="440"/>
        <end position="508"/>
    </location>
</feature>
<dbReference type="InterPro" id="IPR055414">
    <property type="entry name" value="LRR_R13L4/SHOC2-like"/>
</dbReference>
<dbReference type="InterPro" id="IPR032675">
    <property type="entry name" value="LRR_dom_sf"/>
</dbReference>